<evidence type="ECO:0000259" key="7">
    <source>
        <dbReference type="PROSITE" id="PS51078"/>
    </source>
</evidence>
<dbReference type="InterPro" id="IPR029016">
    <property type="entry name" value="GAF-like_dom_sf"/>
</dbReference>
<evidence type="ECO:0000256" key="2">
    <source>
        <dbReference type="ARBA" id="ARBA00023125"/>
    </source>
</evidence>
<dbReference type="PROSITE" id="PS51078">
    <property type="entry name" value="ICLR_ED"/>
    <property type="match status" value="1"/>
</dbReference>
<dbReference type="OrthoDB" id="9791752at2"/>
<evidence type="ECO:0000259" key="6">
    <source>
        <dbReference type="PROSITE" id="PS51077"/>
    </source>
</evidence>
<dbReference type="InterPro" id="IPR005471">
    <property type="entry name" value="Tscrpt_reg_IclR_N"/>
</dbReference>
<dbReference type="Pfam" id="PF09339">
    <property type="entry name" value="HTH_IclR"/>
    <property type="match status" value="1"/>
</dbReference>
<dbReference type="AlphaFoldDB" id="A0A174AGV5"/>
<dbReference type="InterPro" id="IPR036388">
    <property type="entry name" value="WH-like_DNA-bd_sf"/>
</dbReference>
<evidence type="ECO:0000256" key="4">
    <source>
        <dbReference type="ARBA" id="ARBA00058938"/>
    </source>
</evidence>
<keyword evidence="1" id="KW-0805">Transcription regulation</keyword>
<evidence type="ECO:0000256" key="5">
    <source>
        <dbReference type="ARBA" id="ARBA00070406"/>
    </source>
</evidence>
<dbReference type="Proteomes" id="UP000095544">
    <property type="component" value="Unassembled WGS sequence"/>
</dbReference>
<protein>
    <recommendedName>
        <fullName evidence="5">Glycerol operon regulatory protein</fullName>
    </recommendedName>
</protein>
<reference evidence="8 9" key="1">
    <citation type="submission" date="2015-09" db="EMBL/GenBank/DDBJ databases">
        <authorList>
            <consortium name="Pathogen Informatics"/>
        </authorList>
    </citation>
    <scope>NUCLEOTIDE SEQUENCE [LARGE SCALE GENOMIC DNA]</scope>
    <source>
        <strain evidence="8 9">2789STDY5834876</strain>
    </source>
</reference>
<evidence type="ECO:0000256" key="1">
    <source>
        <dbReference type="ARBA" id="ARBA00023015"/>
    </source>
</evidence>
<sequence length="252" mass="28256">MSTATVQSIDRAFEILEALGNCPNGMQVKELSAALALNKSTVSRILLTLASKGYVVKNKDNYYRLGMRLVDLCSFYLNSLQLKTEALPFLEELRNQTGLIVHLGSLDENEVVYLDKISSFNNIRMYSQIGKRAYVHCTGLGKAMLSRMSREEVEEILAVKGLPMMTEYTCTDQKNFFDELDRTRARGYAVDEQENEAGIRCVAAPVFDYRGNVIAAVSATGFIDMFPKARIEAMSVYVKKCAESISRSMGYR</sequence>
<dbReference type="Gene3D" id="1.10.10.10">
    <property type="entry name" value="Winged helix-like DNA-binding domain superfamily/Winged helix DNA-binding domain"/>
    <property type="match status" value="1"/>
</dbReference>
<dbReference type="PANTHER" id="PTHR30136:SF24">
    <property type="entry name" value="HTH-TYPE TRANSCRIPTIONAL REPRESSOR ALLR"/>
    <property type="match status" value="1"/>
</dbReference>
<feature type="domain" description="IclR-ED" evidence="7">
    <location>
        <begin position="68"/>
        <end position="251"/>
    </location>
</feature>
<dbReference type="FunFam" id="1.10.10.10:FF:000056">
    <property type="entry name" value="IclR family transcriptional regulator"/>
    <property type="match status" value="1"/>
</dbReference>
<dbReference type="RefSeq" id="WP_050639258.1">
    <property type="nucleotide sequence ID" value="NZ_CABKUE010000006.1"/>
</dbReference>
<name>A0A174AGV5_9FIRM</name>
<evidence type="ECO:0000313" key="9">
    <source>
        <dbReference type="Proteomes" id="UP000095544"/>
    </source>
</evidence>
<keyword evidence="2" id="KW-0238">DNA-binding</keyword>
<dbReference type="SUPFAM" id="SSF55781">
    <property type="entry name" value="GAF domain-like"/>
    <property type="match status" value="1"/>
</dbReference>
<dbReference type="InterPro" id="IPR014757">
    <property type="entry name" value="Tscrpt_reg_IclR_C"/>
</dbReference>
<dbReference type="SUPFAM" id="SSF46785">
    <property type="entry name" value="Winged helix' DNA-binding domain"/>
    <property type="match status" value="1"/>
</dbReference>
<evidence type="ECO:0000313" key="8">
    <source>
        <dbReference type="EMBL" id="CUN86728.1"/>
    </source>
</evidence>
<evidence type="ECO:0000256" key="3">
    <source>
        <dbReference type="ARBA" id="ARBA00023163"/>
    </source>
</evidence>
<accession>A0A174AGV5</accession>
<dbReference type="Gene3D" id="3.30.450.40">
    <property type="match status" value="1"/>
</dbReference>
<dbReference type="PROSITE" id="PS51077">
    <property type="entry name" value="HTH_ICLR"/>
    <property type="match status" value="1"/>
</dbReference>
<dbReference type="GO" id="GO:0045892">
    <property type="term" value="P:negative regulation of DNA-templated transcription"/>
    <property type="evidence" value="ECO:0007669"/>
    <property type="project" value="TreeGrafter"/>
</dbReference>
<keyword evidence="3" id="KW-0804">Transcription</keyword>
<dbReference type="GO" id="GO:0003700">
    <property type="term" value="F:DNA-binding transcription factor activity"/>
    <property type="evidence" value="ECO:0007669"/>
    <property type="project" value="TreeGrafter"/>
</dbReference>
<dbReference type="InterPro" id="IPR036390">
    <property type="entry name" value="WH_DNA-bd_sf"/>
</dbReference>
<comment type="function">
    <text evidence="4">May be an activator protein for the gylABX operon.</text>
</comment>
<proteinExistence type="predicted"/>
<dbReference type="InterPro" id="IPR011991">
    <property type="entry name" value="ArsR-like_HTH"/>
</dbReference>
<dbReference type="CDD" id="cd00090">
    <property type="entry name" value="HTH_ARSR"/>
    <property type="match status" value="1"/>
</dbReference>
<dbReference type="GO" id="GO:0003677">
    <property type="term" value="F:DNA binding"/>
    <property type="evidence" value="ECO:0007669"/>
    <property type="project" value="UniProtKB-KW"/>
</dbReference>
<dbReference type="InterPro" id="IPR050707">
    <property type="entry name" value="HTH_MetabolicPath_Reg"/>
</dbReference>
<dbReference type="PANTHER" id="PTHR30136">
    <property type="entry name" value="HELIX-TURN-HELIX TRANSCRIPTIONAL REGULATOR, ICLR FAMILY"/>
    <property type="match status" value="1"/>
</dbReference>
<dbReference type="Pfam" id="PF01614">
    <property type="entry name" value="IclR_C"/>
    <property type="match status" value="1"/>
</dbReference>
<feature type="domain" description="HTH iclR-type" evidence="6">
    <location>
        <begin position="6"/>
        <end position="67"/>
    </location>
</feature>
<dbReference type="EMBL" id="CYZU01000004">
    <property type="protein sequence ID" value="CUN86728.1"/>
    <property type="molecule type" value="Genomic_DNA"/>
</dbReference>
<gene>
    <name evidence="8" type="primary">kdgR_1</name>
    <name evidence="8" type="ORF">ERS852491_00701</name>
</gene>
<dbReference type="SMART" id="SM00346">
    <property type="entry name" value="HTH_ICLR"/>
    <property type="match status" value="1"/>
</dbReference>
<organism evidence="8 9">
    <name type="scientific">Faecalicatena contorta</name>
    <dbReference type="NCBI Taxonomy" id="39482"/>
    <lineage>
        <taxon>Bacteria</taxon>
        <taxon>Bacillati</taxon>
        <taxon>Bacillota</taxon>
        <taxon>Clostridia</taxon>
        <taxon>Lachnospirales</taxon>
        <taxon>Lachnospiraceae</taxon>
        <taxon>Faecalicatena</taxon>
    </lineage>
</organism>
<dbReference type="STRING" id="39482.ERS852491_00701"/>